<keyword evidence="5" id="KW-0378">Hydrolase</keyword>
<dbReference type="FunFam" id="3.40.50.1360:FF:000005">
    <property type="entry name" value="6-phosphogluconolactonase"/>
    <property type="match status" value="1"/>
</dbReference>
<name>N6U308_DENPD</name>
<proteinExistence type="inferred from homology"/>
<evidence type="ECO:0000256" key="4">
    <source>
        <dbReference type="ARBA" id="ARBA00013198"/>
    </source>
</evidence>
<organism evidence="7">
    <name type="scientific">Dendroctonus ponderosae</name>
    <name type="common">Mountain pine beetle</name>
    <dbReference type="NCBI Taxonomy" id="77166"/>
    <lineage>
        <taxon>Eukaryota</taxon>
        <taxon>Metazoa</taxon>
        <taxon>Ecdysozoa</taxon>
        <taxon>Arthropoda</taxon>
        <taxon>Hexapoda</taxon>
        <taxon>Insecta</taxon>
        <taxon>Pterygota</taxon>
        <taxon>Neoptera</taxon>
        <taxon>Endopterygota</taxon>
        <taxon>Coleoptera</taxon>
        <taxon>Polyphaga</taxon>
        <taxon>Cucujiformia</taxon>
        <taxon>Curculionidae</taxon>
        <taxon>Scolytinae</taxon>
        <taxon>Dendroctonus</taxon>
    </lineage>
</organism>
<dbReference type="Gene3D" id="3.40.50.1360">
    <property type="match status" value="1"/>
</dbReference>
<protein>
    <recommendedName>
        <fullName evidence="4">6-phosphogluconolactonase</fullName>
        <ecNumber evidence="4">3.1.1.31</ecNumber>
    </recommendedName>
</protein>
<evidence type="ECO:0000256" key="2">
    <source>
        <dbReference type="ARBA" id="ARBA00004961"/>
    </source>
</evidence>
<dbReference type="SUPFAM" id="SSF100950">
    <property type="entry name" value="NagB/RpiA/CoA transferase-like"/>
    <property type="match status" value="1"/>
</dbReference>
<sequence length="331" mass="36241">MPVTEQIHKELSCEEKDAAAFLRERFLFLVASLPVKPSNITMHNNTEVSAQIRAFDLPFENVFVENLQPSNSPAVIPKGILRTSDILTISYKDMMGVTVVENKNEVIVALSKLIEATATESIERNGLFNIGVSGGSLVSFLATGLTKISTDFSKWKIFFCDERLVPVADPDSTFGVYKKQLIDTEAVSLKEDQFVTVKQGVSAAEAAEEYAAKIKKYIPLSPLPRFDLLLLGMGPDGHTCSLFPGHALLNETAKWVAPITDSPKPPPSRITLTFPVINAARVCAFAVSGKEKAEMIKRIHVDKEDLPATRVQPTSGNLQWIVDKDAGALLN</sequence>
<dbReference type="GO" id="GO:0034719">
    <property type="term" value="C:SMN-Sm protein complex"/>
    <property type="evidence" value="ECO:0007669"/>
    <property type="project" value="InterPro"/>
</dbReference>
<gene>
    <name evidence="7" type="ORF">YQE_07490</name>
</gene>
<comment type="catalytic activity">
    <reaction evidence="1">
        <text>6-phospho-D-glucono-1,5-lactone + H2O = 6-phospho-D-gluconate + H(+)</text>
        <dbReference type="Rhea" id="RHEA:12556"/>
        <dbReference type="ChEBI" id="CHEBI:15377"/>
        <dbReference type="ChEBI" id="CHEBI:15378"/>
        <dbReference type="ChEBI" id="CHEBI:57955"/>
        <dbReference type="ChEBI" id="CHEBI:58759"/>
        <dbReference type="EC" id="3.1.1.31"/>
    </reaction>
</comment>
<dbReference type="GO" id="GO:0005975">
    <property type="term" value="P:carbohydrate metabolic process"/>
    <property type="evidence" value="ECO:0007669"/>
    <property type="project" value="InterPro"/>
</dbReference>
<evidence type="ECO:0000256" key="1">
    <source>
        <dbReference type="ARBA" id="ARBA00000832"/>
    </source>
</evidence>
<dbReference type="PANTHER" id="PTHR11054">
    <property type="entry name" value="6-PHOSPHOGLUCONOLACTONASE"/>
    <property type="match status" value="1"/>
</dbReference>
<dbReference type="InterPro" id="IPR037171">
    <property type="entry name" value="NagB/RpiA_transferase-like"/>
</dbReference>
<dbReference type="GO" id="GO:0017057">
    <property type="term" value="F:6-phosphogluconolactonase activity"/>
    <property type="evidence" value="ECO:0007669"/>
    <property type="project" value="UniProtKB-EC"/>
</dbReference>
<dbReference type="PANTHER" id="PTHR11054:SF0">
    <property type="entry name" value="6-PHOSPHOGLUCONOLACTONASE"/>
    <property type="match status" value="1"/>
</dbReference>
<dbReference type="OrthoDB" id="70763at2759"/>
<dbReference type="InterPro" id="IPR039104">
    <property type="entry name" value="6PGL"/>
</dbReference>
<feature type="non-terminal residue" evidence="7">
    <location>
        <position position="1"/>
    </location>
</feature>
<dbReference type="InterPro" id="IPR020338">
    <property type="entry name" value="SMN_gemin7"/>
</dbReference>
<dbReference type="InterPro" id="IPR005900">
    <property type="entry name" value="6-phosphogluconolactonase_DevB"/>
</dbReference>
<dbReference type="OMA" id="YQLFEFE"/>
<dbReference type="EC" id="3.1.1.31" evidence="4"/>
<evidence type="ECO:0000259" key="6">
    <source>
        <dbReference type="Pfam" id="PF01182"/>
    </source>
</evidence>
<evidence type="ECO:0000313" key="7">
    <source>
        <dbReference type="EMBL" id="ENN75955.1"/>
    </source>
</evidence>
<evidence type="ECO:0000256" key="5">
    <source>
        <dbReference type="ARBA" id="ARBA00022801"/>
    </source>
</evidence>
<evidence type="ECO:0000256" key="3">
    <source>
        <dbReference type="ARBA" id="ARBA00010662"/>
    </source>
</evidence>
<comment type="pathway">
    <text evidence="2">Carbohydrate degradation; pentose phosphate pathway; D-ribulose 5-phosphate from D-glucose 6-phosphate (oxidative stage): step 2/3.</text>
</comment>
<feature type="domain" description="Glucosamine/galactosamine-6-phosphate isomerase" evidence="6">
    <location>
        <begin position="102"/>
        <end position="320"/>
    </location>
</feature>
<accession>N6U308</accession>
<dbReference type="EMBL" id="KB740994">
    <property type="protein sequence ID" value="ENN75955.1"/>
    <property type="molecule type" value="Genomic_DNA"/>
</dbReference>
<dbReference type="AlphaFoldDB" id="N6U308"/>
<dbReference type="NCBIfam" id="TIGR01198">
    <property type="entry name" value="pgl"/>
    <property type="match status" value="1"/>
</dbReference>
<dbReference type="HOGENOM" id="CLU_053947_0_2_1"/>
<dbReference type="InterPro" id="IPR006148">
    <property type="entry name" value="Glc/Gal-6P_isomerase"/>
</dbReference>
<dbReference type="Gene3D" id="2.30.30.100">
    <property type="match status" value="1"/>
</dbReference>
<dbReference type="CDD" id="cd01400">
    <property type="entry name" value="6PGL"/>
    <property type="match status" value="1"/>
</dbReference>
<reference evidence="7" key="1">
    <citation type="journal article" date="2013" name="Genome Biol.">
        <title>Draft genome of the mountain pine beetle, Dendroctonus ponderosae Hopkins, a major forest pest.</title>
        <authorList>
            <person name="Keeling C.I."/>
            <person name="Yuen M.M."/>
            <person name="Liao N.Y."/>
            <person name="Docking T.R."/>
            <person name="Chan S.K."/>
            <person name="Taylor G.A."/>
            <person name="Palmquist D.L."/>
            <person name="Jackman S.D."/>
            <person name="Nguyen A."/>
            <person name="Li M."/>
            <person name="Henderson H."/>
            <person name="Janes J.K."/>
            <person name="Zhao Y."/>
            <person name="Pandoh P."/>
            <person name="Moore R."/>
            <person name="Sperling F.A."/>
            <person name="Huber D.P."/>
            <person name="Birol I."/>
            <person name="Jones S.J."/>
            <person name="Bohlmann J."/>
        </authorList>
    </citation>
    <scope>NUCLEOTIDE SEQUENCE</scope>
</reference>
<dbReference type="Pfam" id="PF01182">
    <property type="entry name" value="Glucosamine_iso"/>
    <property type="match status" value="1"/>
</dbReference>
<comment type="similarity">
    <text evidence="3">Belongs to the glucosamine/galactosamine-6-phosphate isomerase family. 6-phosphogluconolactonase subfamily.</text>
</comment>
<dbReference type="Pfam" id="PF11095">
    <property type="entry name" value="Gemin7"/>
    <property type="match status" value="1"/>
</dbReference>
<dbReference type="GO" id="GO:0006098">
    <property type="term" value="P:pentose-phosphate shunt"/>
    <property type="evidence" value="ECO:0007669"/>
    <property type="project" value="InterPro"/>
</dbReference>